<dbReference type="Gene3D" id="1.20.900.10">
    <property type="entry name" value="Dbl homology (DH) domain"/>
    <property type="match status" value="1"/>
</dbReference>
<dbReference type="PANTHER" id="PTHR47339">
    <property type="entry name" value="CELL DIVISION CONTROL PROTEIN 24"/>
    <property type="match status" value="1"/>
</dbReference>
<evidence type="ECO:0000313" key="4">
    <source>
        <dbReference type="Proteomes" id="UP001221757"/>
    </source>
</evidence>
<dbReference type="InterPro" id="IPR053026">
    <property type="entry name" value="CDC42_GEF"/>
</dbReference>
<dbReference type="PANTHER" id="PTHR47339:SF1">
    <property type="entry name" value="CELL DIVISION CONTROL PROTEIN 24"/>
    <property type="match status" value="1"/>
</dbReference>
<dbReference type="SMART" id="SM00325">
    <property type="entry name" value="RhoGEF"/>
    <property type="match status" value="1"/>
</dbReference>
<dbReference type="EMBL" id="JARKIE010000186">
    <property type="protein sequence ID" value="KAJ7669653.1"/>
    <property type="molecule type" value="Genomic_DNA"/>
</dbReference>
<dbReference type="GO" id="GO:0030010">
    <property type="term" value="P:establishment of cell polarity"/>
    <property type="evidence" value="ECO:0007669"/>
    <property type="project" value="TreeGrafter"/>
</dbReference>
<gene>
    <name evidence="3" type="ORF">B0H17DRAFT_1086561</name>
</gene>
<dbReference type="Pfam" id="PF15411">
    <property type="entry name" value="PH_10"/>
    <property type="match status" value="1"/>
</dbReference>
<evidence type="ECO:0000259" key="2">
    <source>
        <dbReference type="PROSITE" id="PS50010"/>
    </source>
</evidence>
<name>A0AAD7CY37_MYCRO</name>
<evidence type="ECO:0000256" key="1">
    <source>
        <dbReference type="SAM" id="MobiDB-lite"/>
    </source>
</evidence>
<dbReference type="PROSITE" id="PS50010">
    <property type="entry name" value="DH_2"/>
    <property type="match status" value="1"/>
</dbReference>
<accession>A0AAD7CY37</accession>
<dbReference type="SUPFAM" id="SSF48065">
    <property type="entry name" value="DBL homology domain (DH-domain)"/>
    <property type="match status" value="1"/>
</dbReference>
<evidence type="ECO:0000313" key="3">
    <source>
        <dbReference type="EMBL" id="KAJ7669653.1"/>
    </source>
</evidence>
<dbReference type="GO" id="GO:0005634">
    <property type="term" value="C:nucleus"/>
    <property type="evidence" value="ECO:0007669"/>
    <property type="project" value="TreeGrafter"/>
</dbReference>
<dbReference type="AlphaFoldDB" id="A0AAD7CY37"/>
<dbReference type="SMART" id="SM00233">
    <property type="entry name" value="PH"/>
    <property type="match status" value="1"/>
</dbReference>
<dbReference type="GO" id="GO:0031106">
    <property type="term" value="P:septin ring organization"/>
    <property type="evidence" value="ECO:0007669"/>
    <property type="project" value="TreeGrafter"/>
</dbReference>
<keyword evidence="4" id="KW-1185">Reference proteome</keyword>
<dbReference type="Gene3D" id="2.30.29.30">
    <property type="entry name" value="Pleckstrin-homology domain (PH domain)/Phosphotyrosine-binding domain (PTB)"/>
    <property type="match status" value="1"/>
</dbReference>
<proteinExistence type="predicted"/>
<organism evidence="3 4">
    <name type="scientific">Mycena rosella</name>
    <name type="common">Pink bonnet</name>
    <name type="synonym">Agaricus rosellus</name>
    <dbReference type="NCBI Taxonomy" id="1033263"/>
    <lineage>
        <taxon>Eukaryota</taxon>
        <taxon>Fungi</taxon>
        <taxon>Dikarya</taxon>
        <taxon>Basidiomycota</taxon>
        <taxon>Agaricomycotina</taxon>
        <taxon>Agaricomycetes</taxon>
        <taxon>Agaricomycetidae</taxon>
        <taxon>Agaricales</taxon>
        <taxon>Marasmiineae</taxon>
        <taxon>Mycenaceae</taxon>
        <taxon>Mycena</taxon>
    </lineage>
</organism>
<dbReference type="InterPro" id="IPR035899">
    <property type="entry name" value="DBL_dom_sf"/>
</dbReference>
<sequence length="351" mass="40613">MSPSTVQLSAQDVARYNIIRELVETERKYVQDLDLLQKYANSVKQSKLLDEPTINILFSNFLVGLEGTLELPWQEQRWGRHFVQAEQEFSVYAPYCANYNNISDISHLISEHEQTLVVFNHLIHPTGELPACLVKPVCLLKASSAANYEHYDELKLGLAAVVRVTDRVNETMRRDENTETVKSLETRDTFGELVLDGIFIVSKSCVEREYHVFLFERMILCCPEDAPSPRNQWKRRRSPLVLKGRIFLDNVMQVEVDTMPTTGTIPTKYLLTVWWWESDDVLGSFILVCRREDQVRHWQTQFVRLIRECTERRAAERTRRRAGSHAGRESSAFDSEEDNDTLGGELISIKE</sequence>
<feature type="region of interest" description="Disordered" evidence="1">
    <location>
        <begin position="316"/>
        <end position="351"/>
    </location>
</feature>
<dbReference type="GO" id="GO:0005085">
    <property type="term" value="F:guanyl-nucleotide exchange factor activity"/>
    <property type="evidence" value="ECO:0007669"/>
    <property type="project" value="InterPro"/>
</dbReference>
<dbReference type="Proteomes" id="UP001221757">
    <property type="component" value="Unassembled WGS sequence"/>
</dbReference>
<feature type="domain" description="DH" evidence="2">
    <location>
        <begin position="14"/>
        <end position="101"/>
    </location>
</feature>
<protein>
    <submittedName>
        <fullName evidence="3">Dbl homology domain-containing protein</fullName>
    </submittedName>
</protein>
<dbReference type="InterPro" id="IPR000219">
    <property type="entry name" value="DH_dom"/>
</dbReference>
<dbReference type="GO" id="GO:0005737">
    <property type="term" value="C:cytoplasm"/>
    <property type="evidence" value="ECO:0007669"/>
    <property type="project" value="TreeGrafter"/>
</dbReference>
<dbReference type="InterPro" id="IPR011993">
    <property type="entry name" value="PH-like_dom_sf"/>
</dbReference>
<reference evidence="3" key="1">
    <citation type="submission" date="2023-03" db="EMBL/GenBank/DDBJ databases">
        <title>Massive genome expansion in bonnet fungi (Mycena s.s.) driven by repeated elements and novel gene families across ecological guilds.</title>
        <authorList>
            <consortium name="Lawrence Berkeley National Laboratory"/>
            <person name="Harder C.B."/>
            <person name="Miyauchi S."/>
            <person name="Viragh M."/>
            <person name="Kuo A."/>
            <person name="Thoen E."/>
            <person name="Andreopoulos B."/>
            <person name="Lu D."/>
            <person name="Skrede I."/>
            <person name="Drula E."/>
            <person name="Henrissat B."/>
            <person name="Morin E."/>
            <person name="Kohler A."/>
            <person name="Barry K."/>
            <person name="LaButti K."/>
            <person name="Morin E."/>
            <person name="Salamov A."/>
            <person name="Lipzen A."/>
            <person name="Mereny Z."/>
            <person name="Hegedus B."/>
            <person name="Baldrian P."/>
            <person name="Stursova M."/>
            <person name="Weitz H."/>
            <person name="Taylor A."/>
            <person name="Grigoriev I.V."/>
            <person name="Nagy L.G."/>
            <person name="Martin F."/>
            <person name="Kauserud H."/>
        </authorList>
    </citation>
    <scope>NUCLEOTIDE SEQUENCE</scope>
    <source>
        <strain evidence="3">CBHHK067</strain>
    </source>
</reference>
<dbReference type="GO" id="GO:0043332">
    <property type="term" value="C:mating projection tip"/>
    <property type="evidence" value="ECO:0007669"/>
    <property type="project" value="TreeGrafter"/>
</dbReference>
<dbReference type="SUPFAM" id="SSF50729">
    <property type="entry name" value="PH domain-like"/>
    <property type="match status" value="1"/>
</dbReference>
<comment type="caution">
    <text evidence="3">The sequence shown here is derived from an EMBL/GenBank/DDBJ whole genome shotgun (WGS) entry which is preliminary data.</text>
</comment>
<dbReference type="InterPro" id="IPR001849">
    <property type="entry name" value="PH_domain"/>
</dbReference>
<dbReference type="GO" id="GO:0000935">
    <property type="term" value="C:division septum"/>
    <property type="evidence" value="ECO:0007669"/>
    <property type="project" value="TreeGrafter"/>
</dbReference>
<dbReference type="Pfam" id="PF00621">
    <property type="entry name" value="RhoGEF"/>
    <property type="match status" value="1"/>
</dbReference>